<dbReference type="AlphaFoldDB" id="A0A699UN20"/>
<dbReference type="EMBL" id="BKCJ011340542">
    <property type="protein sequence ID" value="GFD22869.1"/>
    <property type="molecule type" value="Genomic_DNA"/>
</dbReference>
<reference evidence="2" key="1">
    <citation type="journal article" date="2019" name="Sci. Rep.">
        <title>Draft genome of Tanacetum cinerariifolium, the natural source of mosquito coil.</title>
        <authorList>
            <person name="Yamashiro T."/>
            <person name="Shiraishi A."/>
            <person name="Satake H."/>
            <person name="Nakayama K."/>
        </authorList>
    </citation>
    <scope>NUCLEOTIDE SEQUENCE</scope>
</reference>
<name>A0A699UN20_TANCI</name>
<comment type="caution">
    <text evidence="2">The sequence shown here is derived from an EMBL/GenBank/DDBJ whole genome shotgun (WGS) entry which is preliminary data.</text>
</comment>
<evidence type="ECO:0000313" key="2">
    <source>
        <dbReference type="EMBL" id="GFD22869.1"/>
    </source>
</evidence>
<accession>A0A699UN20</accession>
<feature type="region of interest" description="Disordered" evidence="1">
    <location>
        <begin position="55"/>
        <end position="80"/>
    </location>
</feature>
<proteinExistence type="predicted"/>
<organism evidence="2">
    <name type="scientific">Tanacetum cinerariifolium</name>
    <name type="common">Dalmatian daisy</name>
    <name type="synonym">Chrysanthemum cinerariifolium</name>
    <dbReference type="NCBI Taxonomy" id="118510"/>
    <lineage>
        <taxon>Eukaryota</taxon>
        <taxon>Viridiplantae</taxon>
        <taxon>Streptophyta</taxon>
        <taxon>Embryophyta</taxon>
        <taxon>Tracheophyta</taxon>
        <taxon>Spermatophyta</taxon>
        <taxon>Magnoliopsida</taxon>
        <taxon>eudicotyledons</taxon>
        <taxon>Gunneridae</taxon>
        <taxon>Pentapetalae</taxon>
        <taxon>asterids</taxon>
        <taxon>campanulids</taxon>
        <taxon>Asterales</taxon>
        <taxon>Asteraceae</taxon>
        <taxon>Asteroideae</taxon>
        <taxon>Anthemideae</taxon>
        <taxon>Anthemidinae</taxon>
        <taxon>Tanacetum</taxon>
    </lineage>
</organism>
<evidence type="ECO:0000256" key="1">
    <source>
        <dbReference type="SAM" id="MobiDB-lite"/>
    </source>
</evidence>
<sequence>EAELDLLFEAMYDDFIGGQPSAALRIVSAVQAHQVSQTPMTSTSIAVTVLTPTNSSSQATNFANTSQNVGELNSQQQHAQ</sequence>
<gene>
    <name evidence="2" type="ORF">Tci_894838</name>
</gene>
<protein>
    <recommendedName>
        <fullName evidence="3">Integrase, catalytic region, zinc finger, CCHC-type, peptidase aspartic, catalytic</fullName>
    </recommendedName>
</protein>
<feature type="non-terminal residue" evidence="2">
    <location>
        <position position="1"/>
    </location>
</feature>
<evidence type="ECO:0008006" key="3">
    <source>
        <dbReference type="Google" id="ProtNLM"/>
    </source>
</evidence>